<sequence length="99" mass="10853">MWPKRGSCWRTMGIGPECSACCGESIVSGGSEESLPASDHVFCGSRWAVPFSSVSTTLPRGCSTRTSQSNRIQNTRVMWNNSLSTAKAWCVFVFRTRLA</sequence>
<accession>A0A8D8CUA2</accession>
<dbReference type="EMBL" id="HBUE01137709">
    <property type="protein sequence ID" value="CAG6499338.1"/>
    <property type="molecule type" value="Transcribed_RNA"/>
</dbReference>
<organism evidence="1">
    <name type="scientific">Culex pipiens</name>
    <name type="common">House mosquito</name>
    <dbReference type="NCBI Taxonomy" id="7175"/>
    <lineage>
        <taxon>Eukaryota</taxon>
        <taxon>Metazoa</taxon>
        <taxon>Ecdysozoa</taxon>
        <taxon>Arthropoda</taxon>
        <taxon>Hexapoda</taxon>
        <taxon>Insecta</taxon>
        <taxon>Pterygota</taxon>
        <taxon>Neoptera</taxon>
        <taxon>Endopterygota</taxon>
        <taxon>Diptera</taxon>
        <taxon>Nematocera</taxon>
        <taxon>Culicoidea</taxon>
        <taxon>Culicidae</taxon>
        <taxon>Culicinae</taxon>
        <taxon>Culicini</taxon>
        <taxon>Culex</taxon>
        <taxon>Culex</taxon>
    </lineage>
</organism>
<protein>
    <submittedName>
        <fullName evidence="1">(northern house mosquito) hypothetical protein</fullName>
    </submittedName>
</protein>
<name>A0A8D8CUA2_CULPI</name>
<evidence type="ECO:0000313" key="1">
    <source>
        <dbReference type="EMBL" id="CAG6499338.1"/>
    </source>
</evidence>
<dbReference type="AlphaFoldDB" id="A0A8D8CUA2"/>
<reference evidence="1" key="1">
    <citation type="submission" date="2021-05" db="EMBL/GenBank/DDBJ databases">
        <authorList>
            <person name="Alioto T."/>
            <person name="Alioto T."/>
            <person name="Gomez Garrido J."/>
        </authorList>
    </citation>
    <scope>NUCLEOTIDE SEQUENCE</scope>
</reference>
<proteinExistence type="predicted"/>